<sequence length="92" mass="9847">MYTVDSVTVVCINSPSLAKNESHASARMGRLDRSDTTASQKTDVPSLILVTSTQAYAFGGVCDATTPNIVSLAPCTFYIGNFRHHTGTHRGQ</sequence>
<feature type="compositionally biased region" description="Basic and acidic residues" evidence="1">
    <location>
        <begin position="20"/>
        <end position="35"/>
    </location>
</feature>
<evidence type="ECO:0000256" key="1">
    <source>
        <dbReference type="SAM" id="MobiDB-lite"/>
    </source>
</evidence>
<dbReference type="EMBL" id="ODYU01002370">
    <property type="protein sequence ID" value="SOQ39783.1"/>
    <property type="molecule type" value="Genomic_DNA"/>
</dbReference>
<reference evidence="2" key="1">
    <citation type="submission" date="2016-07" db="EMBL/GenBank/DDBJ databases">
        <authorList>
            <person name="Bretaudeau A."/>
        </authorList>
    </citation>
    <scope>NUCLEOTIDE SEQUENCE</scope>
    <source>
        <strain evidence="2">Rice</strain>
        <tissue evidence="2">Whole body</tissue>
    </source>
</reference>
<name>A0A2H1VFZ8_SPOFR</name>
<feature type="region of interest" description="Disordered" evidence="1">
    <location>
        <begin position="18"/>
        <end position="38"/>
    </location>
</feature>
<protein>
    <submittedName>
        <fullName evidence="2">SFRICE_020604</fullName>
    </submittedName>
</protein>
<proteinExistence type="predicted"/>
<evidence type="ECO:0000313" key="2">
    <source>
        <dbReference type="EMBL" id="SOQ39783.1"/>
    </source>
</evidence>
<gene>
    <name evidence="2" type="ORF">SFRICE_020604</name>
</gene>
<accession>A0A2H1VFZ8</accession>
<dbReference type="AlphaFoldDB" id="A0A2H1VFZ8"/>
<organism evidence="2">
    <name type="scientific">Spodoptera frugiperda</name>
    <name type="common">Fall armyworm</name>
    <dbReference type="NCBI Taxonomy" id="7108"/>
    <lineage>
        <taxon>Eukaryota</taxon>
        <taxon>Metazoa</taxon>
        <taxon>Ecdysozoa</taxon>
        <taxon>Arthropoda</taxon>
        <taxon>Hexapoda</taxon>
        <taxon>Insecta</taxon>
        <taxon>Pterygota</taxon>
        <taxon>Neoptera</taxon>
        <taxon>Endopterygota</taxon>
        <taxon>Lepidoptera</taxon>
        <taxon>Glossata</taxon>
        <taxon>Ditrysia</taxon>
        <taxon>Noctuoidea</taxon>
        <taxon>Noctuidae</taxon>
        <taxon>Amphipyrinae</taxon>
        <taxon>Spodoptera</taxon>
    </lineage>
</organism>